<dbReference type="Proteomes" id="UP001334501">
    <property type="component" value="Unassembled WGS sequence"/>
</dbReference>
<gene>
    <name evidence="3" type="ORF">SNE33_05295</name>
</gene>
<dbReference type="Pfam" id="PF13828">
    <property type="entry name" value="DUF4190"/>
    <property type="match status" value="1"/>
</dbReference>
<reference evidence="3 4" key="1">
    <citation type="journal article" date="2017" name="Curr. Microbiol.">
        <title>Lysobacter zhanggongensis sp. nov. Isolated from a Pit Mud.</title>
        <authorList>
            <person name="Zhang X.F."/>
            <person name="Wang H.H."/>
            <person name="Sun X.Y."/>
            <person name="Pan C.M."/>
        </authorList>
    </citation>
    <scope>NUCLEOTIDE SEQUENCE [LARGE SCALE GENOMIC DNA]</scope>
    <source>
        <strain evidence="3 4">ZGLJ7-1</strain>
    </source>
</reference>
<feature type="domain" description="DUF4190" evidence="2">
    <location>
        <begin position="26"/>
        <end position="89"/>
    </location>
</feature>
<evidence type="ECO:0000256" key="1">
    <source>
        <dbReference type="SAM" id="Phobius"/>
    </source>
</evidence>
<keyword evidence="4" id="KW-1185">Reference proteome</keyword>
<keyword evidence="1" id="KW-0472">Membrane</keyword>
<evidence type="ECO:0000259" key="2">
    <source>
        <dbReference type="Pfam" id="PF13828"/>
    </source>
</evidence>
<comment type="caution">
    <text evidence="3">The sequence shown here is derived from an EMBL/GenBank/DDBJ whole genome shotgun (WGS) entry which is preliminary data.</text>
</comment>
<feature type="transmembrane region" description="Helical" evidence="1">
    <location>
        <begin position="72"/>
        <end position="105"/>
    </location>
</feature>
<keyword evidence="1" id="KW-0812">Transmembrane</keyword>
<organism evidence="3 4">
    <name type="scientific">Lysobacter zhanggongensis</name>
    <dbReference type="NCBI Taxonomy" id="1774951"/>
    <lineage>
        <taxon>Bacteria</taxon>
        <taxon>Pseudomonadati</taxon>
        <taxon>Pseudomonadota</taxon>
        <taxon>Gammaproteobacteria</taxon>
        <taxon>Lysobacterales</taxon>
        <taxon>Lysobacteraceae</taxon>
        <taxon>Lysobacter</taxon>
    </lineage>
</organism>
<keyword evidence="1" id="KW-1133">Transmembrane helix</keyword>
<sequence length="112" mass="11011">MSDPTPPPLPPPPPAAPAVGRQTSVLAIVSLVFGLLGWTLLPLVGSLVAVITGHLARAEVRRAPGAVDGDGLAIAGLVLGYSMMALAIIGVLAAVLFFGGLVALLAVASAVG</sequence>
<accession>A0ABU7YPR5</accession>
<proteinExistence type="predicted"/>
<name>A0ABU7YPR5_9GAMM</name>
<evidence type="ECO:0000313" key="4">
    <source>
        <dbReference type="Proteomes" id="UP001334501"/>
    </source>
</evidence>
<dbReference type="EMBL" id="JAXGFO010000019">
    <property type="protein sequence ID" value="MEG3157307.1"/>
    <property type="molecule type" value="Genomic_DNA"/>
</dbReference>
<dbReference type="RefSeq" id="WP_412699514.1">
    <property type="nucleotide sequence ID" value="NZ_JAXGFO010000019.1"/>
</dbReference>
<dbReference type="InterPro" id="IPR025241">
    <property type="entry name" value="DUF4190"/>
</dbReference>
<protein>
    <submittedName>
        <fullName evidence="3">DUF4190 domain-containing protein</fullName>
    </submittedName>
</protein>
<feature type="transmembrane region" description="Helical" evidence="1">
    <location>
        <begin position="25"/>
        <end position="51"/>
    </location>
</feature>
<evidence type="ECO:0000313" key="3">
    <source>
        <dbReference type="EMBL" id="MEG3157307.1"/>
    </source>
</evidence>